<sequence length="468" mass="50598">MKLREQTGGLLPWSVQAMEKPLHFLFVMEDEAGAITLMIVSLWCLGSWPALFNLLERRGRVPMHTYLDYTFSNYSVALLFALTVGNIGPDTPQSPNFLKQLSQENGPSVAFGLAGGLALCLGNICLQYSLAFVGISLTEVVSASVAVVLGTTANYFLDDGLNRASILFPGVACFLVAVVLGSFCHASNVADMQTKIKAAEPLSQMLEDMKSPMKGSEEFTALLVNSSNNHEAYTEYHGDVKRVASSLNVLSSSHNSDCKSRKPEPLSKGVVANAEYLLNLESHRAIKVNGKSVVFGLGIALITGLCYAAFSPLFNVATNDQFHLLKPGIPHLVVYTSFFYFSTAFLICSVVLNVYLLYHPVLGIPKSSLTMYCQDREGRHIAIVAGLLCGVGNGFQFMGGQAAGYAAADAVQALPLVGTLWGVFLFKEYHGSSRKTYILLIGMLLMFLTAVVMLVASSMPRHGSETLT</sequence>
<feature type="transmembrane region" description="Helical" evidence="9">
    <location>
        <begin position="108"/>
        <end position="126"/>
    </location>
</feature>
<keyword evidence="4 9" id="KW-0812">Transmembrane</keyword>
<feature type="transmembrane region" description="Helical" evidence="9">
    <location>
        <begin position="32"/>
        <end position="54"/>
    </location>
</feature>
<name>A0A7I4AY81_PHYPA</name>
<reference evidence="10" key="3">
    <citation type="submission" date="2020-12" db="UniProtKB">
        <authorList>
            <consortium name="EnsemblPlants"/>
        </authorList>
    </citation>
    <scope>IDENTIFICATION</scope>
</reference>
<dbReference type="GO" id="GO:0005524">
    <property type="term" value="F:ATP binding"/>
    <property type="evidence" value="ECO:0007669"/>
    <property type="project" value="UniProtKB-KW"/>
</dbReference>
<feature type="transmembrane region" description="Helical" evidence="9">
    <location>
        <begin position="334"/>
        <end position="358"/>
    </location>
</feature>
<dbReference type="EMBL" id="ABEU02000015">
    <property type="status" value="NOT_ANNOTATED_CDS"/>
    <property type="molecule type" value="Genomic_DNA"/>
</dbReference>
<feature type="transmembrane region" description="Helical" evidence="9">
    <location>
        <begin position="293"/>
        <end position="314"/>
    </location>
</feature>
<reference evidence="10 11" key="1">
    <citation type="journal article" date="2008" name="Science">
        <title>The Physcomitrella genome reveals evolutionary insights into the conquest of land by plants.</title>
        <authorList>
            <person name="Rensing S."/>
            <person name="Lang D."/>
            <person name="Zimmer A."/>
            <person name="Terry A."/>
            <person name="Salamov A."/>
            <person name="Shapiro H."/>
            <person name="Nishiyama T."/>
            <person name="Perroud P.-F."/>
            <person name="Lindquist E."/>
            <person name="Kamisugi Y."/>
            <person name="Tanahashi T."/>
            <person name="Sakakibara K."/>
            <person name="Fujita T."/>
            <person name="Oishi K."/>
            <person name="Shin-I T."/>
            <person name="Kuroki Y."/>
            <person name="Toyoda A."/>
            <person name="Suzuki Y."/>
            <person name="Hashimoto A."/>
            <person name="Yamaguchi K."/>
            <person name="Sugano A."/>
            <person name="Kohara Y."/>
            <person name="Fujiyama A."/>
            <person name="Anterola A."/>
            <person name="Aoki S."/>
            <person name="Ashton N."/>
            <person name="Barbazuk W.B."/>
            <person name="Barker E."/>
            <person name="Bennetzen J."/>
            <person name="Bezanilla M."/>
            <person name="Blankenship R."/>
            <person name="Cho S.H."/>
            <person name="Dutcher S."/>
            <person name="Estelle M."/>
            <person name="Fawcett J.A."/>
            <person name="Gundlach H."/>
            <person name="Hanada K."/>
            <person name="Heyl A."/>
            <person name="Hicks K.A."/>
            <person name="Hugh J."/>
            <person name="Lohr M."/>
            <person name="Mayer K."/>
            <person name="Melkozernov A."/>
            <person name="Murata T."/>
            <person name="Nelson D."/>
            <person name="Pils B."/>
            <person name="Prigge M."/>
            <person name="Reiss B."/>
            <person name="Renner T."/>
            <person name="Rombauts S."/>
            <person name="Rushton P."/>
            <person name="Sanderfoot A."/>
            <person name="Schween G."/>
            <person name="Shiu S.-H."/>
            <person name="Stueber K."/>
            <person name="Theodoulou F.L."/>
            <person name="Tu H."/>
            <person name="Van de Peer Y."/>
            <person name="Verrier P.J."/>
            <person name="Waters E."/>
            <person name="Wood A."/>
            <person name="Yang L."/>
            <person name="Cove D."/>
            <person name="Cuming A."/>
            <person name="Hasebe M."/>
            <person name="Lucas S."/>
            <person name="Mishler D.B."/>
            <person name="Reski R."/>
            <person name="Grigoriev I."/>
            <person name="Quatrano R.S."/>
            <person name="Boore J.L."/>
        </authorList>
    </citation>
    <scope>NUCLEOTIDE SEQUENCE [LARGE SCALE GENOMIC DNA]</scope>
    <source>
        <strain evidence="10 11">cv. Gransden 2004</strain>
    </source>
</reference>
<keyword evidence="7 9" id="KW-1133">Transmembrane helix</keyword>
<keyword evidence="3" id="KW-0813">Transport</keyword>
<dbReference type="EnsemblPlants" id="Pp3c15_100V3.15">
    <property type="protein sequence ID" value="Pp3c15_100V3.15"/>
    <property type="gene ID" value="Pp3c15_100"/>
</dbReference>
<dbReference type="InterPro" id="IPR009834">
    <property type="entry name" value="Ureide_permease"/>
</dbReference>
<dbReference type="InterPro" id="IPR030189">
    <property type="entry name" value="UPS_plant"/>
</dbReference>
<feature type="transmembrane region" description="Helical" evidence="9">
    <location>
        <begin position="438"/>
        <end position="459"/>
    </location>
</feature>
<protein>
    <recommendedName>
        <fullName evidence="12">Ureide permease</fullName>
    </recommendedName>
</protein>
<evidence type="ECO:0000256" key="5">
    <source>
        <dbReference type="ARBA" id="ARBA00022741"/>
    </source>
</evidence>
<dbReference type="Gramene" id="Pp3c15_100V3.15">
    <property type="protein sequence ID" value="Pp3c15_100V3.15"/>
    <property type="gene ID" value="Pp3c15_100"/>
</dbReference>
<dbReference type="GO" id="GO:0016020">
    <property type="term" value="C:membrane"/>
    <property type="evidence" value="ECO:0007669"/>
    <property type="project" value="UniProtKB-SubCell"/>
</dbReference>
<dbReference type="PANTHER" id="PTHR31081:SF17">
    <property type="entry name" value="UREIDE PERMEASE"/>
    <property type="match status" value="1"/>
</dbReference>
<comment type="subcellular location">
    <subcellularLocation>
        <location evidence="1">Membrane</location>
        <topology evidence="1">Multi-pass membrane protein</topology>
    </subcellularLocation>
</comment>
<dbReference type="GeneID" id="112292883"/>
<evidence type="ECO:0000313" key="10">
    <source>
        <dbReference type="EnsemblPlants" id="Pp3c15_100V3.15"/>
    </source>
</evidence>
<comment type="similarity">
    <text evidence="2">Belongs to the plant ureide permease (TC 2.A.7.19) family.</text>
</comment>
<reference evidence="10 11" key="2">
    <citation type="journal article" date="2018" name="Plant J.">
        <title>The Physcomitrella patens chromosome-scale assembly reveals moss genome structure and evolution.</title>
        <authorList>
            <person name="Lang D."/>
            <person name="Ullrich K.K."/>
            <person name="Murat F."/>
            <person name="Fuchs J."/>
            <person name="Jenkins J."/>
            <person name="Haas F.B."/>
            <person name="Piednoel M."/>
            <person name="Gundlach H."/>
            <person name="Van Bel M."/>
            <person name="Meyberg R."/>
            <person name="Vives C."/>
            <person name="Morata J."/>
            <person name="Symeonidi A."/>
            <person name="Hiss M."/>
            <person name="Muchero W."/>
            <person name="Kamisugi Y."/>
            <person name="Saleh O."/>
            <person name="Blanc G."/>
            <person name="Decker E.L."/>
            <person name="van Gessel N."/>
            <person name="Grimwood J."/>
            <person name="Hayes R.D."/>
            <person name="Graham S.W."/>
            <person name="Gunter L.E."/>
            <person name="McDaniel S.F."/>
            <person name="Hoernstein S.N.W."/>
            <person name="Larsson A."/>
            <person name="Li F.W."/>
            <person name="Perroud P.F."/>
            <person name="Phillips J."/>
            <person name="Ranjan P."/>
            <person name="Rokshar D.S."/>
            <person name="Rothfels C.J."/>
            <person name="Schneider L."/>
            <person name="Shu S."/>
            <person name="Stevenson D.W."/>
            <person name="Thummler F."/>
            <person name="Tillich M."/>
            <person name="Villarreal Aguilar J.C."/>
            <person name="Widiez T."/>
            <person name="Wong G.K."/>
            <person name="Wymore A."/>
            <person name="Zhang Y."/>
            <person name="Zimmer A.D."/>
            <person name="Quatrano R.S."/>
            <person name="Mayer K.F.X."/>
            <person name="Goodstein D."/>
            <person name="Casacuberta J.M."/>
            <person name="Vandepoele K."/>
            <person name="Reski R."/>
            <person name="Cuming A.C."/>
            <person name="Tuskan G.A."/>
            <person name="Maumus F."/>
            <person name="Salse J."/>
            <person name="Schmutz J."/>
            <person name="Rensing S.A."/>
        </authorList>
    </citation>
    <scope>NUCLEOTIDE SEQUENCE [LARGE SCALE GENOMIC DNA]</scope>
    <source>
        <strain evidence="10 11">cv. Gransden 2004</strain>
    </source>
</reference>
<feature type="transmembrane region" description="Helical" evidence="9">
    <location>
        <begin position="163"/>
        <end position="186"/>
    </location>
</feature>
<keyword evidence="8 9" id="KW-0472">Membrane</keyword>
<evidence type="ECO:0000313" key="11">
    <source>
        <dbReference type="Proteomes" id="UP000006727"/>
    </source>
</evidence>
<keyword evidence="6" id="KW-0067">ATP-binding</keyword>
<dbReference type="InParanoid" id="A0A7I4AY81"/>
<evidence type="ECO:0000256" key="6">
    <source>
        <dbReference type="ARBA" id="ARBA00022840"/>
    </source>
</evidence>
<evidence type="ECO:0000256" key="8">
    <source>
        <dbReference type="ARBA" id="ARBA00023136"/>
    </source>
</evidence>
<gene>
    <name evidence="10" type="primary">LOC112292883</name>
</gene>
<dbReference type="GO" id="GO:0022857">
    <property type="term" value="F:transmembrane transporter activity"/>
    <property type="evidence" value="ECO:0007669"/>
    <property type="project" value="InterPro"/>
</dbReference>
<keyword evidence="11" id="KW-1185">Reference proteome</keyword>
<evidence type="ECO:0000256" key="2">
    <source>
        <dbReference type="ARBA" id="ARBA00005931"/>
    </source>
</evidence>
<feature type="transmembrane region" description="Helical" evidence="9">
    <location>
        <begin position="405"/>
        <end position="426"/>
    </location>
</feature>
<organism evidence="10 11">
    <name type="scientific">Physcomitrium patens</name>
    <name type="common">Spreading-leaved earth moss</name>
    <name type="synonym">Physcomitrella patens</name>
    <dbReference type="NCBI Taxonomy" id="3218"/>
    <lineage>
        <taxon>Eukaryota</taxon>
        <taxon>Viridiplantae</taxon>
        <taxon>Streptophyta</taxon>
        <taxon>Embryophyta</taxon>
        <taxon>Bryophyta</taxon>
        <taxon>Bryophytina</taxon>
        <taxon>Bryopsida</taxon>
        <taxon>Funariidae</taxon>
        <taxon>Funariales</taxon>
        <taxon>Funariaceae</taxon>
        <taxon>Physcomitrium</taxon>
    </lineage>
</organism>
<feature type="transmembrane region" description="Helical" evidence="9">
    <location>
        <begin position="66"/>
        <end position="88"/>
    </location>
</feature>
<evidence type="ECO:0000256" key="7">
    <source>
        <dbReference type="ARBA" id="ARBA00022989"/>
    </source>
</evidence>
<evidence type="ECO:0000256" key="9">
    <source>
        <dbReference type="SAM" id="Phobius"/>
    </source>
</evidence>
<feature type="transmembrane region" description="Helical" evidence="9">
    <location>
        <begin position="379"/>
        <end position="399"/>
    </location>
</feature>
<evidence type="ECO:0008006" key="12">
    <source>
        <dbReference type="Google" id="ProtNLM"/>
    </source>
</evidence>
<evidence type="ECO:0000256" key="1">
    <source>
        <dbReference type="ARBA" id="ARBA00004141"/>
    </source>
</evidence>
<dbReference type="Proteomes" id="UP000006727">
    <property type="component" value="Chromosome 15"/>
</dbReference>
<feature type="transmembrane region" description="Helical" evidence="9">
    <location>
        <begin position="133"/>
        <end position="157"/>
    </location>
</feature>
<evidence type="ECO:0000256" key="3">
    <source>
        <dbReference type="ARBA" id="ARBA00022448"/>
    </source>
</evidence>
<dbReference type="RefSeq" id="XP_073395412.1">
    <property type="nucleotide sequence ID" value="XM_073539311.1"/>
</dbReference>
<dbReference type="Pfam" id="PF07168">
    <property type="entry name" value="Ureide_permease"/>
    <property type="match status" value="1"/>
</dbReference>
<proteinExistence type="inferred from homology"/>
<evidence type="ECO:0000256" key="4">
    <source>
        <dbReference type="ARBA" id="ARBA00022692"/>
    </source>
</evidence>
<accession>A0A7I4AY81</accession>
<keyword evidence="5" id="KW-0547">Nucleotide-binding</keyword>
<dbReference type="PANTHER" id="PTHR31081">
    <property type="entry name" value="UREIDE PERMEASE 1-RELATED-RELATED"/>
    <property type="match status" value="1"/>
</dbReference>
<dbReference type="AlphaFoldDB" id="A0A7I4AY81"/>